<dbReference type="EMBL" id="CAADRA010005297">
    <property type="protein sequence ID" value="VFT88239.1"/>
    <property type="molecule type" value="Genomic_DNA"/>
</dbReference>
<organism evidence="3 4">
    <name type="scientific">Aphanomyces stellatus</name>
    <dbReference type="NCBI Taxonomy" id="120398"/>
    <lineage>
        <taxon>Eukaryota</taxon>
        <taxon>Sar</taxon>
        <taxon>Stramenopiles</taxon>
        <taxon>Oomycota</taxon>
        <taxon>Saprolegniomycetes</taxon>
        <taxon>Saprolegniales</taxon>
        <taxon>Verrucalvaceae</taxon>
        <taxon>Aphanomyces</taxon>
    </lineage>
</organism>
<sequence>MGGLLPKWILNLVMKIKSLRHMDRYVREKRLSTTAFRTAAKLVHAHAASWTKSLGRQTDTYAPSCDEDDDDEDGAAPRPILSTAAARSKGSARR</sequence>
<gene>
    <name evidence="3" type="primary">Aste57867_11378</name>
    <name evidence="2" type="ORF">As57867_011336</name>
    <name evidence="3" type="ORF">ASTE57867_11378</name>
</gene>
<feature type="compositionally biased region" description="Acidic residues" evidence="1">
    <location>
        <begin position="65"/>
        <end position="74"/>
    </location>
</feature>
<evidence type="ECO:0000313" key="2">
    <source>
        <dbReference type="EMBL" id="KAF0697971.1"/>
    </source>
</evidence>
<evidence type="ECO:0000313" key="3">
    <source>
        <dbReference type="EMBL" id="VFT88239.1"/>
    </source>
</evidence>
<evidence type="ECO:0000313" key="4">
    <source>
        <dbReference type="Proteomes" id="UP000332933"/>
    </source>
</evidence>
<proteinExistence type="predicted"/>
<reference evidence="3 4" key="1">
    <citation type="submission" date="2019-03" db="EMBL/GenBank/DDBJ databases">
        <authorList>
            <person name="Gaulin E."/>
            <person name="Dumas B."/>
        </authorList>
    </citation>
    <scope>NUCLEOTIDE SEQUENCE [LARGE SCALE GENOMIC DNA]</scope>
    <source>
        <strain evidence="3">CBS 568.67</strain>
    </source>
</reference>
<dbReference type="EMBL" id="VJMH01005276">
    <property type="protein sequence ID" value="KAF0697971.1"/>
    <property type="molecule type" value="Genomic_DNA"/>
</dbReference>
<dbReference type="AlphaFoldDB" id="A0A485KTC3"/>
<accession>A0A485KTC3</accession>
<keyword evidence="4" id="KW-1185">Reference proteome</keyword>
<protein>
    <submittedName>
        <fullName evidence="3">Aste57867_11378 protein</fullName>
    </submittedName>
</protein>
<evidence type="ECO:0000256" key="1">
    <source>
        <dbReference type="SAM" id="MobiDB-lite"/>
    </source>
</evidence>
<feature type="region of interest" description="Disordered" evidence="1">
    <location>
        <begin position="57"/>
        <end position="94"/>
    </location>
</feature>
<reference evidence="2" key="2">
    <citation type="submission" date="2019-06" db="EMBL/GenBank/DDBJ databases">
        <title>Genomics analysis of Aphanomyces spp. identifies a new class of oomycete effector associated with host adaptation.</title>
        <authorList>
            <person name="Gaulin E."/>
        </authorList>
    </citation>
    <scope>NUCLEOTIDE SEQUENCE</scope>
    <source>
        <strain evidence="2">CBS 578.67</strain>
    </source>
</reference>
<name>A0A485KTC3_9STRA</name>
<dbReference type="Proteomes" id="UP000332933">
    <property type="component" value="Unassembled WGS sequence"/>
</dbReference>